<dbReference type="OrthoDB" id="7476630at2"/>
<accession>A0A073IWP2</accession>
<dbReference type="AlphaFoldDB" id="A0A073IWP2"/>
<name>A0A073IWP2_9RHOB</name>
<dbReference type="Pfam" id="PF20057">
    <property type="entry name" value="DUF6456"/>
    <property type="match status" value="1"/>
</dbReference>
<sequence>MDRFSDQQSRIADTPGWVPKAARTYLAHTEAGLTIRELARISGCHASTVLRQVRRLESRRDDPLVDAALQTLGARFFRRQASREIARIAVEQCDVEHEDAPKMNQIYRKPDTPDADPLTQDARRVLRRMCEKGAVLAVAGDMDKAVVVRDGTTRTAVVDRTVAEAMALKDWIAPDGQGRIIRYRITAVGRQALTRMIRAAGEEEGAEGFAEMPTAFAGASRVPDDTALNDDSSGGASRRMRYGLSESPLTALARRRDKDGTQFLGNDLVRAGERLREDFELANMGPNVTQNWERFLTAGVRGSGASDGGTGPEAARRRVSAALAELGPGLSDVVLRCCCYLEGLETAEKRLGWSARSGKIVLRIALMRLKRHYDAVSGAGGGLIG</sequence>
<dbReference type="EMBL" id="JAMD01000010">
    <property type="protein sequence ID" value="KEJ94768.1"/>
    <property type="molecule type" value="Genomic_DNA"/>
</dbReference>
<dbReference type="RefSeq" id="WP_051694573.1">
    <property type="nucleotide sequence ID" value="NZ_CP054599.1"/>
</dbReference>
<keyword evidence="4" id="KW-1185">Reference proteome</keyword>
<feature type="domain" description="DUF6456" evidence="2">
    <location>
        <begin position="240"/>
        <end position="374"/>
    </location>
</feature>
<feature type="region of interest" description="Disordered" evidence="1">
    <location>
        <begin position="220"/>
        <end position="240"/>
    </location>
</feature>
<evidence type="ECO:0000259" key="2">
    <source>
        <dbReference type="Pfam" id="PF20057"/>
    </source>
</evidence>
<proteinExistence type="predicted"/>
<dbReference type="GeneID" id="68869863"/>
<comment type="caution">
    <text evidence="3">The sequence shown here is derived from an EMBL/GenBank/DDBJ whole genome shotgun (WGS) entry which is preliminary data.</text>
</comment>
<evidence type="ECO:0000313" key="4">
    <source>
        <dbReference type="Proteomes" id="UP000027746"/>
    </source>
</evidence>
<dbReference type="Proteomes" id="UP000027746">
    <property type="component" value="Unassembled WGS sequence"/>
</dbReference>
<organism evidence="3 4">
    <name type="scientific">Pseudosulfitobacter pseudonitzschiae</name>
    <dbReference type="NCBI Taxonomy" id="1402135"/>
    <lineage>
        <taxon>Bacteria</taxon>
        <taxon>Pseudomonadati</taxon>
        <taxon>Pseudomonadota</taxon>
        <taxon>Alphaproteobacteria</taxon>
        <taxon>Rhodobacterales</taxon>
        <taxon>Roseobacteraceae</taxon>
        <taxon>Pseudosulfitobacter</taxon>
    </lineage>
</organism>
<gene>
    <name evidence="3" type="ORF">SUH3_04935</name>
</gene>
<evidence type="ECO:0000256" key="1">
    <source>
        <dbReference type="SAM" id="MobiDB-lite"/>
    </source>
</evidence>
<protein>
    <recommendedName>
        <fullName evidence="2">DUF6456 domain-containing protein</fullName>
    </recommendedName>
</protein>
<dbReference type="InterPro" id="IPR045599">
    <property type="entry name" value="DUF6456"/>
</dbReference>
<evidence type="ECO:0000313" key="3">
    <source>
        <dbReference type="EMBL" id="KEJ94768.1"/>
    </source>
</evidence>
<reference evidence="3 4" key="1">
    <citation type="submission" date="2014-01" db="EMBL/GenBank/DDBJ databases">
        <title>Sulfitobacter sp. H3 (MCCC 1A00686) Genome Sequencing.</title>
        <authorList>
            <person name="Lai Q."/>
            <person name="Hong Z."/>
        </authorList>
    </citation>
    <scope>NUCLEOTIDE SEQUENCE [LARGE SCALE GENOMIC DNA]</scope>
    <source>
        <strain evidence="3 4">H3</strain>
    </source>
</reference>